<dbReference type="InterPro" id="IPR013325">
    <property type="entry name" value="RNA_pol_sigma_r2"/>
</dbReference>
<dbReference type="AlphaFoldDB" id="A0A1M4W2H5"/>
<dbReference type="GO" id="GO:0016987">
    <property type="term" value="F:sigma factor activity"/>
    <property type="evidence" value="ECO:0007669"/>
    <property type="project" value="UniProtKB-KW"/>
</dbReference>
<evidence type="ECO:0000256" key="2">
    <source>
        <dbReference type="ARBA" id="ARBA00023015"/>
    </source>
</evidence>
<dbReference type="Proteomes" id="UP000184164">
    <property type="component" value="Unassembled WGS sequence"/>
</dbReference>
<dbReference type="GO" id="GO:0003677">
    <property type="term" value="F:DNA binding"/>
    <property type="evidence" value="ECO:0007669"/>
    <property type="project" value="UniProtKB-KW"/>
</dbReference>
<sequence length="199" mass="23202">MKFPGLSDAEIWELFKKGDKRAIAHIYSLYSENVYLYGLKITSNHVLVEDVIQDMYVHLIQNRKKLGDTDNILFYLLKIFKNRLLRKLQGEQRFVNEAINDYSFDVTWSVEHNIILEEDSEQKLKMVQDALLGLTPRQKEAIYLRFTRELKYSEVAEIMDISVEACRNLISKAIKGLKSSVSEKENNLMALFALIVKHV</sequence>
<dbReference type="CDD" id="cd06171">
    <property type="entry name" value="Sigma70_r4"/>
    <property type="match status" value="1"/>
</dbReference>
<accession>A0A1M4W2H5</accession>
<dbReference type="Pfam" id="PF04542">
    <property type="entry name" value="Sigma70_r2"/>
    <property type="match status" value="1"/>
</dbReference>
<reference evidence="7 8" key="1">
    <citation type="submission" date="2016-11" db="EMBL/GenBank/DDBJ databases">
        <authorList>
            <person name="Jaros S."/>
            <person name="Januszkiewicz K."/>
            <person name="Wedrychowicz H."/>
        </authorList>
    </citation>
    <scope>NUCLEOTIDE SEQUENCE [LARGE SCALE GENOMIC DNA]</scope>
    <source>
        <strain evidence="7 8">DSM 26910</strain>
    </source>
</reference>
<dbReference type="Gene3D" id="1.10.10.10">
    <property type="entry name" value="Winged helix-like DNA-binding domain superfamily/Winged helix DNA-binding domain"/>
    <property type="match status" value="1"/>
</dbReference>
<feature type="domain" description="RNA polymerase sigma factor 70 region 4 type 2" evidence="6">
    <location>
        <begin position="126"/>
        <end position="175"/>
    </location>
</feature>
<keyword evidence="2" id="KW-0805">Transcription regulation</keyword>
<keyword evidence="3" id="KW-0731">Sigma factor</keyword>
<dbReference type="EMBL" id="FQUM01000002">
    <property type="protein sequence ID" value="SHE75484.1"/>
    <property type="molecule type" value="Genomic_DNA"/>
</dbReference>
<dbReference type="SUPFAM" id="SSF88946">
    <property type="entry name" value="Sigma2 domain of RNA polymerase sigma factors"/>
    <property type="match status" value="1"/>
</dbReference>
<dbReference type="InterPro" id="IPR014284">
    <property type="entry name" value="RNA_pol_sigma-70_dom"/>
</dbReference>
<evidence type="ECO:0000256" key="4">
    <source>
        <dbReference type="ARBA" id="ARBA00023163"/>
    </source>
</evidence>
<dbReference type="InterPro" id="IPR036388">
    <property type="entry name" value="WH-like_DNA-bd_sf"/>
</dbReference>
<dbReference type="InterPro" id="IPR007627">
    <property type="entry name" value="RNA_pol_sigma70_r2"/>
</dbReference>
<evidence type="ECO:0000256" key="3">
    <source>
        <dbReference type="ARBA" id="ARBA00023082"/>
    </source>
</evidence>
<dbReference type="Gene3D" id="1.10.1740.10">
    <property type="match status" value="1"/>
</dbReference>
<name>A0A1M4W2H5_9BACT</name>
<dbReference type="Pfam" id="PF08281">
    <property type="entry name" value="Sigma70_r4_2"/>
    <property type="match status" value="1"/>
</dbReference>
<evidence type="ECO:0000256" key="1">
    <source>
        <dbReference type="ARBA" id="ARBA00010641"/>
    </source>
</evidence>
<dbReference type="InterPro" id="IPR013324">
    <property type="entry name" value="RNA_pol_sigma_r3/r4-like"/>
</dbReference>
<dbReference type="RefSeq" id="WP_072999403.1">
    <property type="nucleotide sequence ID" value="NZ_FQUM01000002.1"/>
</dbReference>
<dbReference type="SUPFAM" id="SSF88659">
    <property type="entry name" value="Sigma3 and sigma4 domains of RNA polymerase sigma factors"/>
    <property type="match status" value="1"/>
</dbReference>
<evidence type="ECO:0000259" key="5">
    <source>
        <dbReference type="Pfam" id="PF04542"/>
    </source>
</evidence>
<dbReference type="NCBIfam" id="TIGR02937">
    <property type="entry name" value="sigma70-ECF"/>
    <property type="match status" value="1"/>
</dbReference>
<dbReference type="OrthoDB" id="1121921at2"/>
<protein>
    <submittedName>
        <fullName evidence="7">RNA polymerase sigma factor, sigma-70 family</fullName>
    </submittedName>
</protein>
<proteinExistence type="inferred from homology"/>
<evidence type="ECO:0000313" key="8">
    <source>
        <dbReference type="Proteomes" id="UP000184164"/>
    </source>
</evidence>
<dbReference type="STRING" id="1484053.SAMN05444274_102296"/>
<dbReference type="InterPro" id="IPR039425">
    <property type="entry name" value="RNA_pol_sigma-70-like"/>
</dbReference>
<feature type="domain" description="RNA polymerase sigma-70 region 2" evidence="5">
    <location>
        <begin position="27"/>
        <end position="93"/>
    </location>
</feature>
<evidence type="ECO:0000313" key="7">
    <source>
        <dbReference type="EMBL" id="SHE75484.1"/>
    </source>
</evidence>
<comment type="similarity">
    <text evidence="1">Belongs to the sigma-70 factor family. ECF subfamily.</text>
</comment>
<keyword evidence="4" id="KW-0804">Transcription</keyword>
<keyword evidence="8" id="KW-1185">Reference proteome</keyword>
<evidence type="ECO:0000259" key="6">
    <source>
        <dbReference type="Pfam" id="PF08281"/>
    </source>
</evidence>
<dbReference type="GO" id="GO:0006352">
    <property type="term" value="P:DNA-templated transcription initiation"/>
    <property type="evidence" value="ECO:0007669"/>
    <property type="project" value="InterPro"/>
</dbReference>
<dbReference type="InterPro" id="IPR013249">
    <property type="entry name" value="RNA_pol_sigma70_r4_t2"/>
</dbReference>
<gene>
    <name evidence="7" type="ORF">SAMN05444274_102296</name>
</gene>
<organism evidence="7 8">
    <name type="scientific">Mariniphaga anaerophila</name>
    <dbReference type="NCBI Taxonomy" id="1484053"/>
    <lineage>
        <taxon>Bacteria</taxon>
        <taxon>Pseudomonadati</taxon>
        <taxon>Bacteroidota</taxon>
        <taxon>Bacteroidia</taxon>
        <taxon>Marinilabiliales</taxon>
        <taxon>Prolixibacteraceae</taxon>
        <taxon>Mariniphaga</taxon>
    </lineage>
</organism>
<dbReference type="PANTHER" id="PTHR43133">
    <property type="entry name" value="RNA POLYMERASE ECF-TYPE SIGMA FACTO"/>
    <property type="match status" value="1"/>
</dbReference>
<dbReference type="PANTHER" id="PTHR43133:SF46">
    <property type="entry name" value="RNA POLYMERASE SIGMA-70 FACTOR ECF SUBFAMILY"/>
    <property type="match status" value="1"/>
</dbReference>